<reference evidence="1 2" key="1">
    <citation type="journal article" date="2012" name="Eukaryot. Cell">
        <title>Genome sequence of the Trichosporon asahii environmental strain CBS 8904.</title>
        <authorList>
            <person name="Yang R.Y."/>
            <person name="Li H.T."/>
            <person name="Zhu H."/>
            <person name="Zhou G.P."/>
            <person name="Wang M."/>
            <person name="Wang L."/>
        </authorList>
    </citation>
    <scope>NUCLEOTIDE SEQUENCE [LARGE SCALE GENOMIC DNA]</scope>
    <source>
        <strain evidence="1 2">CBS 8904</strain>
    </source>
</reference>
<evidence type="ECO:0000313" key="1">
    <source>
        <dbReference type="EMBL" id="EKC99422.1"/>
    </source>
</evidence>
<dbReference type="AlphaFoldDB" id="K1VRV4"/>
<proteinExistence type="predicted"/>
<keyword evidence="2" id="KW-1185">Reference proteome</keyword>
<name>K1VRV4_TRIAC</name>
<protein>
    <submittedName>
        <fullName evidence="1">Uncharacterized protein</fullName>
    </submittedName>
</protein>
<accession>K1VRV4</accession>
<dbReference type="HOGENOM" id="CLU_1062406_0_0_1"/>
<comment type="caution">
    <text evidence="1">The sequence shown here is derived from an EMBL/GenBank/DDBJ whole genome shotgun (WGS) entry which is preliminary data.</text>
</comment>
<dbReference type="InParanoid" id="K1VRV4"/>
<organism evidence="1 2">
    <name type="scientific">Trichosporon asahii var. asahii (strain CBS 8904)</name>
    <name type="common">Yeast</name>
    <dbReference type="NCBI Taxonomy" id="1220162"/>
    <lineage>
        <taxon>Eukaryota</taxon>
        <taxon>Fungi</taxon>
        <taxon>Dikarya</taxon>
        <taxon>Basidiomycota</taxon>
        <taxon>Agaricomycotina</taxon>
        <taxon>Tremellomycetes</taxon>
        <taxon>Trichosporonales</taxon>
        <taxon>Trichosporonaceae</taxon>
        <taxon>Trichosporon</taxon>
    </lineage>
</organism>
<evidence type="ECO:0000313" key="2">
    <source>
        <dbReference type="Proteomes" id="UP000006757"/>
    </source>
</evidence>
<gene>
    <name evidence="1" type="ORF">A1Q2_06359</name>
</gene>
<sequence>MTQYIAAHWRLLRRRLDGLRRFGPLDVSLKLLNDIVIWDSVPTVVERFRSPAFGIQRSPPLRASRGNSPGVIHGQSLVDLKRPSSPATLHIRRQGEDVRINEAGLASPNLHVVPVLEGRDAELYVVHDRAQHEGIEGRHRLQEEPVHALGLHEPEQPLALVLSQELDSVAHDDTLLEGRHGQKGHPSQELAVDTHYGGALKVGVRELDPLLPVVACFGRGAEHLAREVSCTVKRNAFPSITTFPFSSREHLSLGGSHGCLYY</sequence>
<dbReference type="EMBL" id="AMBO01000372">
    <property type="protein sequence ID" value="EKC99422.1"/>
    <property type="molecule type" value="Genomic_DNA"/>
</dbReference>
<dbReference type="Proteomes" id="UP000006757">
    <property type="component" value="Unassembled WGS sequence"/>
</dbReference>